<comment type="caution">
    <text evidence="2">The sequence shown here is derived from an EMBL/GenBank/DDBJ whole genome shotgun (WGS) entry which is preliminary data.</text>
</comment>
<protein>
    <submittedName>
        <fullName evidence="2">Uncharacterized protein</fullName>
    </submittedName>
</protein>
<feature type="region of interest" description="Disordered" evidence="1">
    <location>
        <begin position="83"/>
        <end position="209"/>
    </location>
</feature>
<feature type="compositionally biased region" description="Basic and acidic residues" evidence="1">
    <location>
        <begin position="415"/>
        <end position="443"/>
    </location>
</feature>
<dbReference type="Proteomes" id="UP001050691">
    <property type="component" value="Unassembled WGS sequence"/>
</dbReference>
<dbReference type="SUPFAM" id="SSF57850">
    <property type="entry name" value="RING/U-box"/>
    <property type="match status" value="1"/>
</dbReference>
<feature type="compositionally biased region" description="Polar residues" evidence="1">
    <location>
        <begin position="444"/>
        <end position="457"/>
    </location>
</feature>
<gene>
    <name evidence="2" type="ORF">Clacol_007993</name>
</gene>
<dbReference type="AlphaFoldDB" id="A0AAV5AJ75"/>
<feature type="compositionally biased region" description="Low complexity" evidence="1">
    <location>
        <begin position="499"/>
        <end position="508"/>
    </location>
</feature>
<reference evidence="2" key="1">
    <citation type="submission" date="2021-10" db="EMBL/GenBank/DDBJ databases">
        <title>De novo Genome Assembly of Clathrus columnatus (Basidiomycota, Fungi) Using Illumina and Nanopore Sequence Data.</title>
        <authorList>
            <person name="Ogiso-Tanaka E."/>
            <person name="Itagaki H."/>
            <person name="Hosoya T."/>
            <person name="Hosaka K."/>
        </authorList>
    </citation>
    <scope>NUCLEOTIDE SEQUENCE</scope>
    <source>
        <strain evidence="2">MO-923</strain>
    </source>
</reference>
<sequence length="590" mass="65173">MSHFNNTIIEPPPARQSMSTTRVINLVDDDSNSPPAIRRRITEPAHDDDIIILDDDHTMHNRRVVNGTANRPIVISDNNREHSRLRDNNVGSSNHRRSYRIFSPSPSPPMHHPIPPVPQIPPPVIANGHPFAILAPPQTPEDTHRRRLPFDEPPQPSTSTSTSASASTAAARGSGIQLGGGLVSQGLRPRRGQASRSNDAAPGIDGPSRAGRIVATFLNEPELPAATAASHNNNPPRLPRPRIADIWGIFSLDQINGHAARFFGIDSAESFFDHHRNAFQRRDEAVGLGPDYTKDMTHPGAPPPGWSFNFGTEDVDVDNNPNEKTKPTVPSEVLVCAMCLDPLYVNIDGRNDLSAEEKKRRRIWALRCGHMFDGKCMETFMAPTWTRVKPSSTTTKEEDEKPVKAEQAPPTNEPASEKSKGKGKEKVVDEVVEIPRDTADETKTPQVSIPSAPTPTLRSEPEVQILDTVPSDPASSRTTTTAPGARYNLRTRRTRQEETPTTNNSPSRSSRRGRAAASSHADDPETPSRRGRGTKRKFEEKVVDEAQLRKNEARYNWTCRVAGCGKKHSSYNWQGEWKPDEENGPIAVYI</sequence>
<feature type="compositionally biased region" description="Pro residues" evidence="1">
    <location>
        <begin position="105"/>
        <end position="124"/>
    </location>
</feature>
<feature type="compositionally biased region" description="Basic and acidic residues" evidence="1">
    <location>
        <begin position="395"/>
        <end position="404"/>
    </location>
</feature>
<evidence type="ECO:0000313" key="2">
    <source>
        <dbReference type="EMBL" id="GJJ13737.1"/>
    </source>
</evidence>
<keyword evidence="3" id="KW-1185">Reference proteome</keyword>
<feature type="region of interest" description="Disordered" evidence="1">
    <location>
        <begin position="387"/>
        <end position="542"/>
    </location>
</feature>
<name>A0AAV5AJ75_9AGAM</name>
<accession>A0AAV5AJ75</accession>
<feature type="compositionally biased region" description="Polar residues" evidence="1">
    <location>
        <begin position="473"/>
        <end position="482"/>
    </location>
</feature>
<feature type="compositionally biased region" description="Basic and acidic residues" evidence="1">
    <location>
        <begin position="141"/>
        <end position="150"/>
    </location>
</feature>
<organism evidence="2 3">
    <name type="scientific">Clathrus columnatus</name>
    <dbReference type="NCBI Taxonomy" id="1419009"/>
    <lineage>
        <taxon>Eukaryota</taxon>
        <taxon>Fungi</taxon>
        <taxon>Dikarya</taxon>
        <taxon>Basidiomycota</taxon>
        <taxon>Agaricomycotina</taxon>
        <taxon>Agaricomycetes</taxon>
        <taxon>Phallomycetidae</taxon>
        <taxon>Phallales</taxon>
        <taxon>Clathraceae</taxon>
        <taxon>Clathrus</taxon>
    </lineage>
</organism>
<evidence type="ECO:0000256" key="1">
    <source>
        <dbReference type="SAM" id="MobiDB-lite"/>
    </source>
</evidence>
<dbReference type="EMBL" id="BPWL01000009">
    <property type="protein sequence ID" value="GJJ13737.1"/>
    <property type="molecule type" value="Genomic_DNA"/>
</dbReference>
<evidence type="ECO:0000313" key="3">
    <source>
        <dbReference type="Proteomes" id="UP001050691"/>
    </source>
</evidence>
<proteinExistence type="predicted"/>
<feature type="compositionally biased region" description="Low complexity" evidence="1">
    <location>
        <begin position="157"/>
        <end position="171"/>
    </location>
</feature>